<feature type="transmembrane region" description="Helical" evidence="1">
    <location>
        <begin position="42"/>
        <end position="75"/>
    </location>
</feature>
<dbReference type="EMBL" id="JABANE010000105">
    <property type="protein sequence ID" value="NME71584.1"/>
    <property type="molecule type" value="Genomic_DNA"/>
</dbReference>
<reference evidence="2 3" key="1">
    <citation type="submission" date="2020-04" db="EMBL/GenBank/DDBJ databases">
        <title>Flammeovirga sp. SR4, a novel species isolated from seawater.</title>
        <authorList>
            <person name="Wang X."/>
        </authorList>
    </citation>
    <scope>NUCLEOTIDE SEQUENCE [LARGE SCALE GENOMIC DNA]</scope>
    <source>
        <strain evidence="2 3">ATCC 23126</strain>
    </source>
</reference>
<dbReference type="AlphaFoldDB" id="A0A7X9RZJ2"/>
<keyword evidence="3" id="KW-1185">Reference proteome</keyword>
<evidence type="ECO:0000256" key="1">
    <source>
        <dbReference type="SAM" id="Phobius"/>
    </source>
</evidence>
<keyword evidence="1" id="KW-0812">Transmembrane</keyword>
<name>A0A7X9RZJ2_9BACT</name>
<comment type="caution">
    <text evidence="2">The sequence shown here is derived from an EMBL/GenBank/DDBJ whole genome shotgun (WGS) entry which is preliminary data.</text>
</comment>
<gene>
    <name evidence="2" type="ORF">HHU12_26690</name>
</gene>
<sequence length="217" mass="24839">MFKFLTGDRDKYQSNNPGNVNYSLLLHIYQGVRPAPMVVWPMVISLALTFLVSTWFSIIFFLVLIFFCAVHFVVYRLLCENYKKGDSNPGIVVSVNPTLVAVATNMRKIGGDYPVLNIHEEKYLKKVKVGDRVATISVYGEYKDKEVIYWKDVSPTSVPTITLNKKEIKRAVESYSEEEWTKLEDALAEIQAPYKVGLYRLRVHTSDWAGEEEVVES</sequence>
<keyword evidence="1" id="KW-1133">Transmembrane helix</keyword>
<proteinExistence type="predicted"/>
<dbReference type="Gene3D" id="2.40.410.10">
    <property type="entry name" value="putative membrane protein from Corynebacterium diphtheriae superfamily"/>
    <property type="match status" value="1"/>
</dbReference>
<dbReference type="InterPro" id="IPR023124">
    <property type="entry name" value="DUF3239_dom_sf"/>
</dbReference>
<protein>
    <submittedName>
        <fullName evidence="2">DUF3239 domain-containing protein</fullName>
    </submittedName>
</protein>
<evidence type="ECO:0000313" key="2">
    <source>
        <dbReference type="EMBL" id="NME71584.1"/>
    </source>
</evidence>
<dbReference type="Proteomes" id="UP000576082">
    <property type="component" value="Unassembled WGS sequence"/>
</dbReference>
<organism evidence="2 3">
    <name type="scientific">Flammeovirga aprica JL-4</name>
    <dbReference type="NCBI Taxonomy" id="694437"/>
    <lineage>
        <taxon>Bacteria</taxon>
        <taxon>Pseudomonadati</taxon>
        <taxon>Bacteroidota</taxon>
        <taxon>Cytophagia</taxon>
        <taxon>Cytophagales</taxon>
        <taxon>Flammeovirgaceae</taxon>
        <taxon>Flammeovirga</taxon>
    </lineage>
</organism>
<dbReference type="Pfam" id="PF11580">
    <property type="entry name" value="DUF3239"/>
    <property type="match status" value="1"/>
</dbReference>
<accession>A0A7X9RZJ2</accession>
<dbReference type="RefSeq" id="WP_169659798.1">
    <property type="nucleotide sequence ID" value="NZ_JABANE010000105.1"/>
</dbReference>
<keyword evidence="1" id="KW-0472">Membrane</keyword>
<evidence type="ECO:0000313" key="3">
    <source>
        <dbReference type="Proteomes" id="UP000576082"/>
    </source>
</evidence>
<dbReference type="InterPro" id="IPR021632">
    <property type="entry name" value="DUF3239"/>
</dbReference>